<dbReference type="EMBL" id="KB733452">
    <property type="protein sequence ID" value="ENI06435.1"/>
    <property type="molecule type" value="Genomic_DNA"/>
</dbReference>
<feature type="region of interest" description="Disordered" evidence="1">
    <location>
        <begin position="1"/>
        <end position="32"/>
    </location>
</feature>
<accession>N4X451</accession>
<evidence type="ECO:0000256" key="1">
    <source>
        <dbReference type="SAM" id="MobiDB-lite"/>
    </source>
</evidence>
<protein>
    <submittedName>
        <fullName evidence="2">Uncharacterized protein</fullName>
    </submittedName>
</protein>
<organism evidence="2 3">
    <name type="scientific">Cochliobolus heterostrophus (strain C4 / ATCC 48331 / race T)</name>
    <name type="common">Southern corn leaf blight fungus</name>
    <name type="synonym">Bipolaris maydis</name>
    <dbReference type="NCBI Taxonomy" id="665024"/>
    <lineage>
        <taxon>Eukaryota</taxon>
        <taxon>Fungi</taxon>
        <taxon>Dikarya</taxon>
        <taxon>Ascomycota</taxon>
        <taxon>Pezizomycotina</taxon>
        <taxon>Dothideomycetes</taxon>
        <taxon>Pleosporomycetidae</taxon>
        <taxon>Pleosporales</taxon>
        <taxon>Pleosporineae</taxon>
        <taxon>Pleosporaceae</taxon>
        <taxon>Bipolaris</taxon>
    </lineage>
</organism>
<dbReference type="HOGENOM" id="CLU_2319987_0_0_1"/>
<reference evidence="3" key="2">
    <citation type="journal article" date="2013" name="PLoS Genet.">
        <title>Comparative genome structure, secondary metabolite, and effector coding capacity across Cochliobolus pathogens.</title>
        <authorList>
            <person name="Condon B.J."/>
            <person name="Leng Y."/>
            <person name="Wu D."/>
            <person name="Bushley K.E."/>
            <person name="Ohm R.A."/>
            <person name="Otillar R."/>
            <person name="Martin J."/>
            <person name="Schackwitz W."/>
            <person name="Grimwood J."/>
            <person name="MohdZainudin N."/>
            <person name="Xue C."/>
            <person name="Wang R."/>
            <person name="Manning V.A."/>
            <person name="Dhillon B."/>
            <person name="Tu Z.J."/>
            <person name="Steffenson B.J."/>
            <person name="Salamov A."/>
            <person name="Sun H."/>
            <person name="Lowry S."/>
            <person name="LaButti K."/>
            <person name="Han J."/>
            <person name="Copeland A."/>
            <person name="Lindquist E."/>
            <person name="Barry K."/>
            <person name="Schmutz J."/>
            <person name="Baker S.E."/>
            <person name="Ciuffetti L.M."/>
            <person name="Grigoriev I.V."/>
            <person name="Zhong S."/>
            <person name="Turgeon B.G."/>
        </authorList>
    </citation>
    <scope>NUCLEOTIDE SEQUENCE [LARGE SCALE GENOMIC DNA]</scope>
    <source>
        <strain evidence="3">C4 / ATCC 48331 / race T</strain>
    </source>
</reference>
<dbReference type="OrthoDB" id="10365643at2759"/>
<proteinExistence type="predicted"/>
<evidence type="ECO:0000313" key="3">
    <source>
        <dbReference type="Proteomes" id="UP000012338"/>
    </source>
</evidence>
<gene>
    <name evidence="2" type="ORF">COCC4DRAFT_22698</name>
</gene>
<reference evidence="2 3" key="1">
    <citation type="journal article" date="2012" name="PLoS Pathog.">
        <title>Diverse lifestyles and strategies of plant pathogenesis encoded in the genomes of eighteen Dothideomycetes fungi.</title>
        <authorList>
            <person name="Ohm R.A."/>
            <person name="Feau N."/>
            <person name="Henrissat B."/>
            <person name="Schoch C.L."/>
            <person name="Horwitz B.A."/>
            <person name="Barry K.W."/>
            <person name="Condon B.J."/>
            <person name="Copeland A.C."/>
            <person name="Dhillon B."/>
            <person name="Glaser F."/>
            <person name="Hesse C.N."/>
            <person name="Kosti I."/>
            <person name="LaButti K."/>
            <person name="Lindquist E.A."/>
            <person name="Lucas S."/>
            <person name="Salamov A.A."/>
            <person name="Bradshaw R.E."/>
            <person name="Ciuffetti L."/>
            <person name="Hamelin R.C."/>
            <person name="Kema G.H.J."/>
            <person name="Lawrence C."/>
            <person name="Scott J.A."/>
            <person name="Spatafora J.W."/>
            <person name="Turgeon B.G."/>
            <person name="de Wit P.J.G.M."/>
            <person name="Zhong S."/>
            <person name="Goodwin S.B."/>
            <person name="Grigoriev I.V."/>
        </authorList>
    </citation>
    <scope>NUCLEOTIDE SEQUENCE [LARGE SCALE GENOMIC DNA]</scope>
    <source>
        <strain evidence="3">C4 / ATCC 48331 / race T</strain>
    </source>
</reference>
<dbReference type="Proteomes" id="UP000012338">
    <property type="component" value="Unassembled WGS sequence"/>
</dbReference>
<evidence type="ECO:0000313" key="2">
    <source>
        <dbReference type="EMBL" id="ENI06435.1"/>
    </source>
</evidence>
<dbReference type="AlphaFoldDB" id="N4X451"/>
<sequence length="108" mass="11256">MASDYSDGVIHGLGGGARRTSRHSKAGARGSGAWDAERDILGWAKDHGLEQAKAAVCSVRAARVDCRVGRCRHRDAKDLDGGDKSVDVVTVLARQNLGGEGGLGCRLG</sequence>
<keyword evidence="3" id="KW-1185">Reference proteome</keyword>
<name>N4X451_COCH4</name>